<name>A0A1Y5EP32_COLPS</name>
<gene>
    <name evidence="3" type="ORF">A9Q75_05625</name>
</gene>
<feature type="signal peptide" evidence="1">
    <location>
        <begin position="1"/>
        <end position="27"/>
    </location>
</feature>
<feature type="domain" description="DUF306" evidence="2">
    <location>
        <begin position="34"/>
        <end position="131"/>
    </location>
</feature>
<dbReference type="PANTHER" id="PTHR35535">
    <property type="entry name" value="HEAT SHOCK PROTEIN HSLJ"/>
    <property type="match status" value="1"/>
</dbReference>
<comment type="caution">
    <text evidence="3">The sequence shown here is derived from an EMBL/GenBank/DDBJ whole genome shotgun (WGS) entry which is preliminary data.</text>
</comment>
<reference evidence="4" key="1">
    <citation type="journal article" date="2017" name="Proc. Natl. Acad. Sci. U.S.A.">
        <title>Simulation of Deepwater Horizon oil plume reveals substrate specialization within a complex community of hydrocarbon degraders.</title>
        <authorList>
            <person name="Hu P."/>
            <person name="Dubinsky E.A."/>
            <person name="Probst A.J."/>
            <person name="Wang J."/>
            <person name="Sieber C.M.K."/>
            <person name="Tom L.M."/>
            <person name="Gardinali P."/>
            <person name="Banfield J.F."/>
            <person name="Atlas R.M."/>
            <person name="Andersen G.L."/>
        </authorList>
    </citation>
    <scope>NUCLEOTIDE SEQUENCE [LARGE SCALE GENOMIC DNA]</scope>
</reference>
<proteinExistence type="predicted"/>
<dbReference type="Gene3D" id="2.40.128.270">
    <property type="match status" value="1"/>
</dbReference>
<feature type="chain" id="PRO_5012056970" description="DUF306 domain-containing protein" evidence="1">
    <location>
        <begin position="28"/>
        <end position="138"/>
    </location>
</feature>
<dbReference type="InterPro" id="IPR005184">
    <property type="entry name" value="DUF306_Meta_HslJ"/>
</dbReference>
<protein>
    <recommendedName>
        <fullName evidence="2">DUF306 domain-containing protein</fullName>
    </recommendedName>
</protein>
<evidence type="ECO:0000313" key="4">
    <source>
        <dbReference type="Proteomes" id="UP000243053"/>
    </source>
</evidence>
<organism evidence="3 4">
    <name type="scientific">Colwellia psychrerythraea</name>
    <name type="common">Vibrio psychroerythus</name>
    <dbReference type="NCBI Taxonomy" id="28229"/>
    <lineage>
        <taxon>Bacteria</taxon>
        <taxon>Pseudomonadati</taxon>
        <taxon>Pseudomonadota</taxon>
        <taxon>Gammaproteobacteria</taxon>
        <taxon>Alteromonadales</taxon>
        <taxon>Colwelliaceae</taxon>
        <taxon>Colwellia</taxon>
    </lineage>
</organism>
<dbReference type="InterPro" id="IPR053147">
    <property type="entry name" value="Hsp_HslJ-like"/>
</dbReference>
<dbReference type="InterPro" id="IPR038670">
    <property type="entry name" value="HslJ-like_sf"/>
</dbReference>
<dbReference type="Pfam" id="PF03724">
    <property type="entry name" value="META"/>
    <property type="match status" value="1"/>
</dbReference>
<dbReference type="PANTHER" id="PTHR35535:SF1">
    <property type="entry name" value="HEAT SHOCK PROTEIN HSLJ"/>
    <property type="match status" value="1"/>
</dbReference>
<accession>A0A1Y5EP32</accession>
<evidence type="ECO:0000256" key="1">
    <source>
        <dbReference type="SAM" id="SignalP"/>
    </source>
</evidence>
<keyword evidence="1" id="KW-0732">Signal</keyword>
<evidence type="ECO:0000259" key="2">
    <source>
        <dbReference type="Pfam" id="PF03724"/>
    </source>
</evidence>
<evidence type="ECO:0000313" key="3">
    <source>
        <dbReference type="EMBL" id="OUR82625.1"/>
    </source>
</evidence>
<dbReference type="PROSITE" id="PS51257">
    <property type="entry name" value="PROKAR_LIPOPROTEIN"/>
    <property type="match status" value="1"/>
</dbReference>
<dbReference type="EMBL" id="MAAF01000038">
    <property type="protein sequence ID" value="OUR82625.1"/>
    <property type="molecule type" value="Genomic_DNA"/>
</dbReference>
<sequence>MKYIKRLVLLVAISTILSACNSSSALTAPEKLLGIWVVSSIQGKPVITNSKAQLVFTEENKLSGSASCNNISTRYSLQNNTLKIAPIATTRKMCAPSLMKQEAILLQSLSKVKRFEIHKEELSMFNQQGSLQLKAKRI</sequence>
<dbReference type="Proteomes" id="UP000243053">
    <property type="component" value="Unassembled WGS sequence"/>
</dbReference>
<dbReference type="AlphaFoldDB" id="A0A1Y5EP32"/>